<feature type="transmembrane region" description="Helical" evidence="8">
    <location>
        <begin position="85"/>
        <end position="104"/>
    </location>
</feature>
<evidence type="ECO:0000256" key="3">
    <source>
        <dbReference type="ARBA" id="ARBA00022475"/>
    </source>
</evidence>
<evidence type="ECO:0000256" key="1">
    <source>
        <dbReference type="ARBA" id="ARBA00004651"/>
    </source>
</evidence>
<dbReference type="Gene3D" id="1.20.1720.10">
    <property type="entry name" value="Multidrug resistance protein D"/>
    <property type="match status" value="1"/>
</dbReference>
<evidence type="ECO:0000256" key="5">
    <source>
        <dbReference type="ARBA" id="ARBA00022989"/>
    </source>
</evidence>
<feature type="transmembrane region" description="Helical" evidence="8">
    <location>
        <begin position="341"/>
        <end position="361"/>
    </location>
</feature>
<feature type="region of interest" description="Disordered" evidence="7">
    <location>
        <begin position="549"/>
        <end position="575"/>
    </location>
</feature>
<dbReference type="PANTHER" id="PTHR42718:SF42">
    <property type="entry name" value="EXPORT PROTEIN"/>
    <property type="match status" value="1"/>
</dbReference>
<feature type="transmembrane region" description="Helical" evidence="8">
    <location>
        <begin position="300"/>
        <end position="320"/>
    </location>
</feature>
<keyword evidence="4 8" id="KW-0812">Transmembrane</keyword>
<feature type="transmembrane region" description="Helical" evidence="8">
    <location>
        <begin position="271"/>
        <end position="294"/>
    </location>
</feature>
<comment type="subcellular location">
    <subcellularLocation>
        <location evidence="1">Cell membrane</location>
        <topology evidence="1">Multi-pass membrane protein</topology>
    </subcellularLocation>
</comment>
<dbReference type="GO" id="GO:0022857">
    <property type="term" value="F:transmembrane transporter activity"/>
    <property type="evidence" value="ECO:0007669"/>
    <property type="project" value="InterPro"/>
</dbReference>
<dbReference type="CDD" id="cd17321">
    <property type="entry name" value="MFS_MMR_MDR_like"/>
    <property type="match status" value="1"/>
</dbReference>
<dbReference type="Pfam" id="PF07690">
    <property type="entry name" value="MFS_1"/>
    <property type="match status" value="1"/>
</dbReference>
<protein>
    <submittedName>
        <fullName evidence="10">Putative transmembrane efflux protein (Modular protein)</fullName>
    </submittedName>
</protein>
<feature type="transmembrane region" description="Helical" evidence="8">
    <location>
        <begin position="231"/>
        <end position="250"/>
    </location>
</feature>
<keyword evidence="6 8" id="KW-0472">Membrane</keyword>
<evidence type="ECO:0000313" key="11">
    <source>
        <dbReference type="Proteomes" id="UP000035721"/>
    </source>
</evidence>
<feature type="transmembrane region" description="Helical" evidence="8">
    <location>
        <begin position="20"/>
        <end position="41"/>
    </location>
</feature>
<evidence type="ECO:0000256" key="4">
    <source>
        <dbReference type="ARBA" id="ARBA00022692"/>
    </source>
</evidence>
<dbReference type="PROSITE" id="PS50850">
    <property type="entry name" value="MFS"/>
    <property type="match status" value="1"/>
</dbReference>
<reference evidence="10 11" key="1">
    <citation type="journal article" date="2013" name="ISME J.">
        <title>A metabolic model for members of the genus Tetrasphaera involved in enhanced biological phosphorus removal.</title>
        <authorList>
            <person name="Kristiansen R."/>
            <person name="Nguyen H.T.T."/>
            <person name="Saunders A.M."/>
            <person name="Nielsen J.L."/>
            <person name="Wimmer R."/>
            <person name="Le V.Q."/>
            <person name="McIlroy S.J."/>
            <person name="Petrovski S."/>
            <person name="Seviour R.J."/>
            <person name="Calteau A."/>
            <person name="Nielsen K.L."/>
            <person name="Nielsen P.H."/>
        </authorList>
    </citation>
    <scope>NUCLEOTIDE SEQUENCE [LARGE SCALE GENOMIC DNA]</scope>
    <source>
        <strain evidence="10 11">T1-X7</strain>
    </source>
</reference>
<dbReference type="InterPro" id="IPR011701">
    <property type="entry name" value="MFS"/>
</dbReference>
<dbReference type="STRING" id="1194083.BN12_70044"/>
<gene>
    <name evidence="10" type="ORF">BN12_70044</name>
</gene>
<dbReference type="PANTHER" id="PTHR42718">
    <property type="entry name" value="MAJOR FACILITATOR SUPERFAMILY MULTIDRUG TRANSPORTER MFSC"/>
    <property type="match status" value="1"/>
</dbReference>
<evidence type="ECO:0000256" key="2">
    <source>
        <dbReference type="ARBA" id="ARBA00022448"/>
    </source>
</evidence>
<feature type="transmembrane region" description="Helical" evidence="8">
    <location>
        <begin position="171"/>
        <end position="193"/>
    </location>
</feature>
<name>A0A077M106_9MICO</name>
<feature type="transmembrane region" description="Helical" evidence="8">
    <location>
        <begin position="143"/>
        <end position="165"/>
    </location>
</feature>
<dbReference type="EMBL" id="CAJB01000403">
    <property type="protein sequence ID" value="CCH80028.1"/>
    <property type="molecule type" value="Genomic_DNA"/>
</dbReference>
<feature type="transmembrane region" description="Helical" evidence="8">
    <location>
        <begin position="205"/>
        <end position="225"/>
    </location>
</feature>
<feature type="transmembrane region" description="Helical" evidence="8">
    <location>
        <begin position="53"/>
        <end position="73"/>
    </location>
</feature>
<dbReference type="Proteomes" id="UP000035721">
    <property type="component" value="Unassembled WGS sequence"/>
</dbReference>
<feature type="domain" description="Major facilitator superfamily (MFS) profile" evidence="9">
    <location>
        <begin position="19"/>
        <end position="575"/>
    </location>
</feature>
<dbReference type="InterPro" id="IPR020846">
    <property type="entry name" value="MFS_dom"/>
</dbReference>
<sequence>MTAASEGQLDLRDRRGRLTLVAVTLGSAVGILDGSIVNVALKTIGVALDASLAQLQWVVNGYALSLAGLVLVGGSLGDRLGRRRVYLAGMVVFAVASAVCGFARTPEQLVAARVVQGVGAALATPGALAIIEASFVPVDRARAIGVWAGYSGIASAAGPFVGGWLVDHGGWRWIFFLNLPLVLAVVVLALRYTPESSDPEASRRFDVIGALLSVAGLGLLTYALTRSASPGVVTAAFVLGLAATTAFVVHERRSRRPLVPMSLFSSRVFSAANAMTFLVYGALSGVFLFLVLQLQVSTGLSALAAGAATVPTTILLLVLSPRAAAVSARIGPRLPMSLGPLLCAVGALLLVPVGEGTAYLTGVLPGVVVFSLGLALLVSPLTATVLAAAPDRYAGSASGVNNAVAGRVAPRGRGASRTRGTRGRCVCRGGRLHAGVPEGTDPLCGAARGRWGRQLVRAGSGPGRSRSRSHVAARRWCARAWRMSACPSPGSSSNVASTPCARSLWTNSSLARGEVIRSSAPWRTRTAVPGPPRGASCWCTQGARATTARMSSSPATWRATRPPIECPTTPTGRPG</sequence>
<dbReference type="InterPro" id="IPR004638">
    <property type="entry name" value="EmrB-like"/>
</dbReference>
<dbReference type="AlphaFoldDB" id="A0A077M106"/>
<dbReference type="NCBIfam" id="TIGR00711">
    <property type="entry name" value="efflux_EmrB"/>
    <property type="match status" value="1"/>
</dbReference>
<dbReference type="InterPro" id="IPR036259">
    <property type="entry name" value="MFS_trans_sf"/>
</dbReference>
<evidence type="ECO:0000256" key="6">
    <source>
        <dbReference type="ARBA" id="ARBA00023136"/>
    </source>
</evidence>
<evidence type="ECO:0000256" key="7">
    <source>
        <dbReference type="SAM" id="MobiDB-lite"/>
    </source>
</evidence>
<proteinExistence type="predicted"/>
<feature type="transmembrane region" description="Helical" evidence="8">
    <location>
        <begin position="110"/>
        <end position="131"/>
    </location>
</feature>
<feature type="transmembrane region" description="Helical" evidence="8">
    <location>
        <begin position="367"/>
        <end position="389"/>
    </location>
</feature>
<comment type="caution">
    <text evidence="10">The sequence shown here is derived from an EMBL/GenBank/DDBJ whole genome shotgun (WGS) entry which is preliminary data.</text>
</comment>
<dbReference type="GO" id="GO:0005886">
    <property type="term" value="C:plasma membrane"/>
    <property type="evidence" value="ECO:0007669"/>
    <property type="project" value="UniProtKB-SubCell"/>
</dbReference>
<keyword evidence="2" id="KW-0813">Transport</keyword>
<keyword evidence="5 8" id="KW-1133">Transmembrane helix</keyword>
<evidence type="ECO:0000256" key="8">
    <source>
        <dbReference type="SAM" id="Phobius"/>
    </source>
</evidence>
<organism evidence="10 11">
    <name type="scientific">Nostocoides japonicum T1-X7</name>
    <dbReference type="NCBI Taxonomy" id="1194083"/>
    <lineage>
        <taxon>Bacteria</taxon>
        <taxon>Bacillati</taxon>
        <taxon>Actinomycetota</taxon>
        <taxon>Actinomycetes</taxon>
        <taxon>Micrococcales</taxon>
        <taxon>Intrasporangiaceae</taxon>
        <taxon>Nostocoides</taxon>
    </lineage>
</organism>
<evidence type="ECO:0000313" key="10">
    <source>
        <dbReference type="EMBL" id="CCH80028.1"/>
    </source>
</evidence>
<dbReference type="Gene3D" id="1.20.1250.20">
    <property type="entry name" value="MFS general substrate transporter like domains"/>
    <property type="match status" value="1"/>
</dbReference>
<keyword evidence="3" id="KW-1003">Cell membrane</keyword>
<evidence type="ECO:0000259" key="9">
    <source>
        <dbReference type="PROSITE" id="PS50850"/>
    </source>
</evidence>
<dbReference type="SUPFAM" id="SSF103473">
    <property type="entry name" value="MFS general substrate transporter"/>
    <property type="match status" value="1"/>
</dbReference>
<keyword evidence="11" id="KW-1185">Reference proteome</keyword>
<accession>A0A077M106</accession>